<dbReference type="Proteomes" id="UP000180254">
    <property type="component" value="Unassembled WGS sequence"/>
</dbReference>
<name>A0A1S1VAK1_9FIRM</name>
<dbReference type="PANTHER" id="PTHR44757">
    <property type="entry name" value="DIGUANYLATE CYCLASE DGCP"/>
    <property type="match status" value="1"/>
</dbReference>
<keyword evidence="1" id="KW-0472">Membrane</keyword>
<dbReference type="GO" id="GO:0071111">
    <property type="term" value="F:cyclic-guanylate-specific phosphodiesterase activity"/>
    <property type="evidence" value="ECO:0007669"/>
    <property type="project" value="UniProtKB-EC"/>
</dbReference>
<dbReference type="Gene3D" id="3.30.70.270">
    <property type="match status" value="1"/>
</dbReference>
<reference evidence="3 4" key="1">
    <citation type="submission" date="2016-09" db="EMBL/GenBank/DDBJ databases">
        <title>Genome sequence of Eubacterium angustum.</title>
        <authorList>
            <person name="Poehlein A."/>
            <person name="Daniel R."/>
        </authorList>
    </citation>
    <scope>NUCLEOTIDE SEQUENCE [LARGE SCALE GENOMIC DNA]</scope>
    <source>
        <strain evidence="3 4">DSM 1989</strain>
    </source>
</reference>
<evidence type="ECO:0000313" key="3">
    <source>
        <dbReference type="EMBL" id="OHW63207.1"/>
    </source>
</evidence>
<dbReference type="AlphaFoldDB" id="A0A1S1VAK1"/>
<dbReference type="PANTHER" id="PTHR44757:SF2">
    <property type="entry name" value="BIOFILM ARCHITECTURE MAINTENANCE PROTEIN MBAA"/>
    <property type="match status" value="1"/>
</dbReference>
<dbReference type="InterPro" id="IPR043128">
    <property type="entry name" value="Rev_trsase/Diguanyl_cyclase"/>
</dbReference>
<dbReference type="CDD" id="cd01949">
    <property type="entry name" value="GGDEF"/>
    <property type="match status" value="1"/>
</dbReference>
<dbReference type="EMBL" id="MKIE01000001">
    <property type="protein sequence ID" value="OHW63207.1"/>
    <property type="molecule type" value="Genomic_DNA"/>
</dbReference>
<dbReference type="EC" id="3.1.4.52" evidence="3"/>
<keyword evidence="3" id="KW-0378">Hydrolase</keyword>
<comment type="caution">
    <text evidence="3">The sequence shown here is derived from an EMBL/GenBank/DDBJ whole genome shotgun (WGS) entry which is preliminary data.</text>
</comment>
<dbReference type="SUPFAM" id="SSF55073">
    <property type="entry name" value="Nucleotide cyclase"/>
    <property type="match status" value="1"/>
</dbReference>
<organism evidence="3 4">
    <name type="scientific">Andreesenia angusta</name>
    <dbReference type="NCBI Taxonomy" id="39480"/>
    <lineage>
        <taxon>Bacteria</taxon>
        <taxon>Bacillati</taxon>
        <taxon>Bacillota</taxon>
        <taxon>Tissierellia</taxon>
        <taxon>Tissierellales</taxon>
        <taxon>Gottschalkiaceae</taxon>
        <taxon>Andreesenia</taxon>
    </lineage>
</organism>
<dbReference type="Pfam" id="PF00990">
    <property type="entry name" value="GGDEF"/>
    <property type="match status" value="1"/>
</dbReference>
<keyword evidence="1" id="KW-1133">Transmembrane helix</keyword>
<evidence type="ECO:0000256" key="1">
    <source>
        <dbReference type="SAM" id="Phobius"/>
    </source>
</evidence>
<gene>
    <name evidence="3" type="primary">gmr_1</name>
    <name evidence="3" type="ORF">EUAN_00710</name>
</gene>
<dbReference type="SMART" id="SM00267">
    <property type="entry name" value="GGDEF"/>
    <property type="match status" value="1"/>
</dbReference>
<feature type="transmembrane region" description="Helical" evidence="1">
    <location>
        <begin position="12"/>
        <end position="32"/>
    </location>
</feature>
<accession>A0A1S1VAK1</accession>
<feature type="domain" description="GGDEF" evidence="2">
    <location>
        <begin position="506"/>
        <end position="638"/>
    </location>
</feature>
<dbReference type="InterPro" id="IPR052155">
    <property type="entry name" value="Biofilm_reg_signaling"/>
</dbReference>
<dbReference type="InterPro" id="IPR000160">
    <property type="entry name" value="GGDEF_dom"/>
</dbReference>
<proteinExistence type="predicted"/>
<evidence type="ECO:0000313" key="4">
    <source>
        <dbReference type="Proteomes" id="UP000180254"/>
    </source>
</evidence>
<feature type="transmembrane region" description="Helical" evidence="1">
    <location>
        <begin position="311"/>
        <end position="336"/>
    </location>
</feature>
<dbReference type="RefSeq" id="WP_071060534.1">
    <property type="nucleotide sequence ID" value="NZ_MKIE01000001.1"/>
</dbReference>
<sequence>MSVLKKRIYNARIPILIVLTILFTFALSIFMLSRQFNKFKEESVYYYNTIIKESIDRKIEISENSEELFDKKAYSLMNSISSELGGLSVENIDPELLKLISKKYDVTGLCILKDSGEFATIETSTVPGEQGMTTEDWGFWNTAIVELFNGEEVTVDKGFSIENFWIGPKTYSYVEKEAKGQSSFYKYAYIKNPGQEYMVSAIVSEQNYIVEEYDLNDLLSRYESDIDFIESVYIVDLSRLKNNAADKEPFIVFGSDRLKLFPLVSQEIKQSGEDLTGTHSIKSEGRIYDFILNKISDEYYIVTIMSGNNNFGGIISTLAILILIFSLAIYFVSVLIKKHNLQFQKLLTLESKRSAVALDLSKVLSSIPDYVFKCRLDDEEITLVFNEGSAIESENYLPFGSDPVPISDYYPEEFVSSLRKQILLGFKGIRSQLEFKLSDKIYSFSTSPVYSGPCEVSEVMVTGIDVSSYIEEREQSRYMACHDSLTMLPNRNMLMQDMQDIIAKKTPAMVYFLDLNGFKSVNDTLGHERGDELLKDVGNSLLESLEHNMKLYRFGGDEFIVLDSELRAPDQLLELSRRFKYAVSSLESQFEESVNLGVSIGIALYPEDGDSIESLIAKADRAMYESKKHSSRLYTITI</sequence>
<dbReference type="OrthoDB" id="9805474at2"/>
<keyword evidence="4" id="KW-1185">Reference proteome</keyword>
<protein>
    <submittedName>
        <fullName evidence="3">Cyclic di-GMP phosphodiesterase Gmr</fullName>
        <ecNumber evidence="3">3.1.4.52</ecNumber>
    </submittedName>
</protein>
<dbReference type="NCBIfam" id="TIGR00254">
    <property type="entry name" value="GGDEF"/>
    <property type="match status" value="1"/>
</dbReference>
<dbReference type="STRING" id="39480.EUAN_00710"/>
<dbReference type="PROSITE" id="PS50887">
    <property type="entry name" value="GGDEF"/>
    <property type="match status" value="1"/>
</dbReference>
<dbReference type="InterPro" id="IPR029787">
    <property type="entry name" value="Nucleotide_cyclase"/>
</dbReference>
<evidence type="ECO:0000259" key="2">
    <source>
        <dbReference type="PROSITE" id="PS50887"/>
    </source>
</evidence>
<keyword evidence="1" id="KW-0812">Transmembrane</keyword>